<evidence type="ECO:0000256" key="1">
    <source>
        <dbReference type="PROSITE-ProRule" id="PRU00176"/>
    </source>
</evidence>
<feature type="compositionally biased region" description="Polar residues" evidence="2">
    <location>
        <begin position="126"/>
        <end position="144"/>
    </location>
</feature>
<keyword evidence="5" id="KW-1185">Reference proteome</keyword>
<dbReference type="InterPro" id="IPR035979">
    <property type="entry name" value="RBD_domain_sf"/>
</dbReference>
<keyword evidence="1" id="KW-0694">RNA-binding</keyword>
<name>A0ABQ8FBV4_9FUNG</name>
<feature type="compositionally biased region" description="Polar residues" evidence="2">
    <location>
        <begin position="35"/>
        <end position="51"/>
    </location>
</feature>
<accession>A0ABQ8FBV4</accession>
<evidence type="ECO:0000259" key="3">
    <source>
        <dbReference type="PROSITE" id="PS50102"/>
    </source>
</evidence>
<dbReference type="Proteomes" id="UP001648503">
    <property type="component" value="Unassembled WGS sequence"/>
</dbReference>
<feature type="compositionally biased region" description="Low complexity" evidence="2">
    <location>
        <begin position="20"/>
        <end position="34"/>
    </location>
</feature>
<dbReference type="EMBL" id="JAFCIX010000326">
    <property type="protein sequence ID" value="KAH6594889.1"/>
    <property type="molecule type" value="Genomic_DNA"/>
</dbReference>
<protein>
    <recommendedName>
        <fullName evidence="3">RRM domain-containing protein</fullName>
    </recommendedName>
</protein>
<feature type="region of interest" description="Disordered" evidence="2">
    <location>
        <begin position="101"/>
        <end position="120"/>
    </location>
</feature>
<dbReference type="SUPFAM" id="SSF54928">
    <property type="entry name" value="RNA-binding domain, RBD"/>
    <property type="match status" value="1"/>
</dbReference>
<feature type="compositionally biased region" description="Low complexity" evidence="2">
    <location>
        <begin position="153"/>
        <end position="163"/>
    </location>
</feature>
<evidence type="ECO:0000313" key="5">
    <source>
        <dbReference type="Proteomes" id="UP001648503"/>
    </source>
</evidence>
<feature type="compositionally biased region" description="Low complexity" evidence="2">
    <location>
        <begin position="101"/>
        <end position="118"/>
    </location>
</feature>
<feature type="region of interest" description="Disordered" evidence="2">
    <location>
        <begin position="125"/>
        <end position="169"/>
    </location>
</feature>
<organism evidence="4 5">
    <name type="scientific">Batrachochytrium salamandrivorans</name>
    <dbReference type="NCBI Taxonomy" id="1357716"/>
    <lineage>
        <taxon>Eukaryota</taxon>
        <taxon>Fungi</taxon>
        <taxon>Fungi incertae sedis</taxon>
        <taxon>Chytridiomycota</taxon>
        <taxon>Chytridiomycota incertae sedis</taxon>
        <taxon>Chytridiomycetes</taxon>
        <taxon>Rhizophydiales</taxon>
        <taxon>Rhizophydiales incertae sedis</taxon>
        <taxon>Batrachochytrium</taxon>
    </lineage>
</organism>
<feature type="region of interest" description="Disordered" evidence="2">
    <location>
        <begin position="1"/>
        <end position="51"/>
    </location>
</feature>
<evidence type="ECO:0000256" key="2">
    <source>
        <dbReference type="SAM" id="MobiDB-lite"/>
    </source>
</evidence>
<comment type="caution">
    <text evidence="4">The sequence shown here is derived from an EMBL/GenBank/DDBJ whole genome shotgun (WGS) entry which is preliminary data.</text>
</comment>
<dbReference type="InterPro" id="IPR040052">
    <property type="entry name" value="RBM17"/>
</dbReference>
<dbReference type="PANTHER" id="PTHR13288:SF8">
    <property type="entry name" value="SPLICING FACTOR 45"/>
    <property type="match status" value="1"/>
</dbReference>
<reference evidence="4 5" key="1">
    <citation type="submission" date="2021-02" db="EMBL/GenBank/DDBJ databases">
        <title>Variation within the Batrachochytrium salamandrivorans European outbreak.</title>
        <authorList>
            <person name="Kelly M."/>
            <person name="Pasmans F."/>
            <person name="Shea T.P."/>
            <person name="Munoz J.F."/>
            <person name="Carranza S."/>
            <person name="Cuomo C.A."/>
            <person name="Martel A."/>
        </authorList>
    </citation>
    <scope>NUCLEOTIDE SEQUENCE [LARGE SCALE GENOMIC DNA]</scope>
    <source>
        <strain evidence="4 5">AMFP18/2</strain>
    </source>
</reference>
<dbReference type="PANTHER" id="PTHR13288">
    <property type="entry name" value="SPLICING FACTOR 45 SPF45"/>
    <property type="match status" value="1"/>
</dbReference>
<dbReference type="PROSITE" id="PS50102">
    <property type="entry name" value="RRM"/>
    <property type="match status" value="1"/>
</dbReference>
<gene>
    <name evidence="4" type="ORF">BASA50_006241</name>
</gene>
<feature type="region of interest" description="Disordered" evidence="2">
    <location>
        <begin position="217"/>
        <end position="282"/>
    </location>
</feature>
<sequence>MQSLYAALGDDPGSTGSGNGTSSTSADGSAGTSGLANAQKNPAQGASTTSQTAQWGVANMFVPIKRKPIQAFKPRANVTTTKKLAGPSSVFAEAVVTTGTTAGTTAGSTSSTTTSTTAHTPIAFTRSVSEVQSGPTPTSQSTPKQIHFRKADSSSSIPPSSAPGGLGDYDPANPCQFWACRKEMKRIKRETRERLLERAMNDLKKNANRLGSTETLAASNFNPPTPAASKPLNPKPELTPHRNTAIKDDVSGEEAYLRRLRMSEPQSAPKKPIIETRPTPAQPLLNPHYPAYPSANALAGEAVAHVVVLTNLVGRSEVDDDLRIETTEECAKFGKIVDCVVFEVPGQHVPDDEAVRVFVEFESLDAALKAQKDMNGRFFGGRKVTAGFWPMDKWRLRSLMD</sequence>
<dbReference type="SMART" id="SM00361">
    <property type="entry name" value="RRM_1"/>
    <property type="match status" value="1"/>
</dbReference>
<dbReference type="InterPro" id="IPR012677">
    <property type="entry name" value="Nucleotide-bd_a/b_plait_sf"/>
</dbReference>
<feature type="domain" description="RRM" evidence="3">
    <location>
        <begin position="305"/>
        <end position="391"/>
    </location>
</feature>
<dbReference type="SMART" id="SM00360">
    <property type="entry name" value="RRM"/>
    <property type="match status" value="1"/>
</dbReference>
<proteinExistence type="predicted"/>
<dbReference type="InterPro" id="IPR000504">
    <property type="entry name" value="RRM_dom"/>
</dbReference>
<dbReference type="Gene3D" id="3.30.70.330">
    <property type="match status" value="1"/>
</dbReference>
<dbReference type="InterPro" id="IPR003954">
    <property type="entry name" value="RRM_euk-type"/>
</dbReference>
<evidence type="ECO:0000313" key="4">
    <source>
        <dbReference type="EMBL" id="KAH6594889.1"/>
    </source>
</evidence>
<dbReference type="Pfam" id="PF00076">
    <property type="entry name" value="RRM_1"/>
    <property type="match status" value="1"/>
</dbReference>